<evidence type="ECO:0000313" key="3">
    <source>
        <dbReference type="Proteomes" id="UP001211894"/>
    </source>
</evidence>
<protein>
    <recommendedName>
        <fullName evidence="4">ABC transporter permease</fullName>
    </recommendedName>
</protein>
<organism evidence="2 3">
    <name type="scientific">Bacillus changyiensis</name>
    <dbReference type="NCBI Taxonomy" id="3004103"/>
    <lineage>
        <taxon>Bacteria</taxon>
        <taxon>Bacillati</taxon>
        <taxon>Bacillota</taxon>
        <taxon>Bacilli</taxon>
        <taxon>Bacillales</taxon>
        <taxon>Bacillaceae</taxon>
        <taxon>Bacillus</taxon>
    </lineage>
</organism>
<reference evidence="2 3" key="1">
    <citation type="submission" date="2023-01" db="EMBL/GenBank/DDBJ databases">
        <title>Bacillus changyiensis sp. nov., isolated from a coastal deposit.</title>
        <authorList>
            <person name="Xiao G."/>
            <person name="Lai Q."/>
            <person name="Hu Z."/>
            <person name="Shao Z."/>
        </authorList>
    </citation>
    <scope>NUCLEOTIDE SEQUENCE [LARGE SCALE GENOMIC DNA]</scope>
    <source>
        <strain evidence="2 3">CLL-7-23</strain>
    </source>
</reference>
<gene>
    <name evidence="2" type="ORF">PJ311_07025</name>
</gene>
<keyword evidence="1" id="KW-0812">Transmembrane</keyword>
<feature type="transmembrane region" description="Helical" evidence="1">
    <location>
        <begin position="201"/>
        <end position="223"/>
    </location>
</feature>
<accession>A0ABT4X3P6</accession>
<dbReference type="RefSeq" id="WP_271340229.1">
    <property type="nucleotide sequence ID" value="NZ_JAQKAB010000004.1"/>
</dbReference>
<evidence type="ECO:0008006" key="4">
    <source>
        <dbReference type="Google" id="ProtNLM"/>
    </source>
</evidence>
<name>A0ABT4X3P6_9BACI</name>
<keyword evidence="3" id="KW-1185">Reference proteome</keyword>
<comment type="caution">
    <text evidence="2">The sequence shown here is derived from an EMBL/GenBank/DDBJ whole genome shotgun (WGS) entry which is preliminary data.</text>
</comment>
<feature type="transmembrane region" description="Helical" evidence="1">
    <location>
        <begin position="102"/>
        <end position="128"/>
    </location>
</feature>
<evidence type="ECO:0000256" key="1">
    <source>
        <dbReference type="SAM" id="Phobius"/>
    </source>
</evidence>
<dbReference type="EMBL" id="JAQKAB010000004">
    <property type="protein sequence ID" value="MDA7026369.1"/>
    <property type="molecule type" value="Genomic_DNA"/>
</dbReference>
<dbReference type="Proteomes" id="UP001211894">
    <property type="component" value="Unassembled WGS sequence"/>
</dbReference>
<feature type="transmembrane region" description="Helical" evidence="1">
    <location>
        <begin position="63"/>
        <end position="81"/>
    </location>
</feature>
<sequence>MNDIKLEYRLLQKDLVKVVLVSMILPVLNMIIYSKNETLSSHISSADAVILLFGSVKHFIMNWIYWIVFCVGYIFLLQVIWKPHIHMFHINQLLRHKSTSRFWMTKLLSGFLFTCFYVCCALFVALMFCWFFKTANILDPIWLLAFVCLVINLYFHSVLWLLLKIYSMVEVANVVILALFYAGVQLANPFLPLYYGMFSHLQSLTFTFMIECLLIMFMGLLILRKAKKMDYH</sequence>
<feature type="transmembrane region" description="Helical" evidence="1">
    <location>
        <begin position="174"/>
        <end position="195"/>
    </location>
</feature>
<proteinExistence type="predicted"/>
<feature type="transmembrane region" description="Helical" evidence="1">
    <location>
        <begin position="15"/>
        <end position="33"/>
    </location>
</feature>
<evidence type="ECO:0000313" key="2">
    <source>
        <dbReference type="EMBL" id="MDA7026369.1"/>
    </source>
</evidence>
<keyword evidence="1" id="KW-0472">Membrane</keyword>
<feature type="transmembrane region" description="Helical" evidence="1">
    <location>
        <begin position="140"/>
        <end position="162"/>
    </location>
</feature>
<keyword evidence="1" id="KW-1133">Transmembrane helix</keyword>